<feature type="DNA-binding region" description="H-T-H motif" evidence="4">
    <location>
        <begin position="34"/>
        <end position="53"/>
    </location>
</feature>
<dbReference type="InterPro" id="IPR001647">
    <property type="entry name" value="HTH_TetR"/>
</dbReference>
<evidence type="ECO:0000256" key="4">
    <source>
        <dbReference type="PROSITE-ProRule" id="PRU00335"/>
    </source>
</evidence>
<keyword evidence="3" id="KW-0804">Transcription</keyword>
<evidence type="ECO:0000256" key="1">
    <source>
        <dbReference type="ARBA" id="ARBA00023015"/>
    </source>
</evidence>
<feature type="domain" description="HTH tetR-type" evidence="5">
    <location>
        <begin position="11"/>
        <end position="71"/>
    </location>
</feature>
<evidence type="ECO:0000256" key="3">
    <source>
        <dbReference type="ARBA" id="ARBA00023163"/>
    </source>
</evidence>
<dbReference type="Proteomes" id="UP000504882">
    <property type="component" value="Unassembled WGS sequence"/>
</dbReference>
<evidence type="ECO:0000313" key="6">
    <source>
        <dbReference type="EMBL" id="TDE92685.1"/>
    </source>
</evidence>
<reference evidence="6 7" key="1">
    <citation type="submission" date="2019-03" db="EMBL/GenBank/DDBJ databases">
        <title>Genomic features of bacteria from cold environments.</title>
        <authorList>
            <person name="Shen L."/>
        </authorList>
    </citation>
    <scope>NUCLEOTIDE SEQUENCE [LARGE SCALE GENOMIC DNA]</scope>
    <source>
        <strain evidence="7">T3246-1</strain>
    </source>
</reference>
<evidence type="ECO:0000313" key="7">
    <source>
        <dbReference type="Proteomes" id="UP000504882"/>
    </source>
</evidence>
<dbReference type="SUPFAM" id="SSF46689">
    <property type="entry name" value="Homeodomain-like"/>
    <property type="match status" value="1"/>
</dbReference>
<dbReference type="InterPro" id="IPR036271">
    <property type="entry name" value="Tet_transcr_reg_TetR-rel_C_sf"/>
</dbReference>
<name>A0ABY2E254_9MICO</name>
<comment type="caution">
    <text evidence="6">The sequence shown here is derived from an EMBL/GenBank/DDBJ whole genome shotgun (WGS) entry which is preliminary data.</text>
</comment>
<dbReference type="RefSeq" id="WP_133108315.1">
    <property type="nucleotide sequence ID" value="NZ_SMNA01000006.1"/>
</dbReference>
<protein>
    <submittedName>
        <fullName evidence="6">TetR/AcrR family transcriptional regulator</fullName>
    </submittedName>
</protein>
<organism evidence="6 7">
    <name type="scientific">Occultella glacieicola</name>
    <dbReference type="NCBI Taxonomy" id="2518684"/>
    <lineage>
        <taxon>Bacteria</taxon>
        <taxon>Bacillati</taxon>
        <taxon>Actinomycetota</taxon>
        <taxon>Actinomycetes</taxon>
        <taxon>Micrococcales</taxon>
        <taxon>Ruaniaceae</taxon>
        <taxon>Occultella</taxon>
    </lineage>
</organism>
<dbReference type="Pfam" id="PF00440">
    <property type="entry name" value="TetR_N"/>
    <property type="match status" value="1"/>
</dbReference>
<evidence type="ECO:0000256" key="2">
    <source>
        <dbReference type="ARBA" id="ARBA00023125"/>
    </source>
</evidence>
<dbReference type="Gene3D" id="1.10.357.10">
    <property type="entry name" value="Tetracycline Repressor, domain 2"/>
    <property type="match status" value="1"/>
</dbReference>
<gene>
    <name evidence="6" type="ORF">EXU48_14245</name>
</gene>
<dbReference type="InterPro" id="IPR009057">
    <property type="entry name" value="Homeodomain-like_sf"/>
</dbReference>
<keyword evidence="1" id="KW-0805">Transcription regulation</keyword>
<dbReference type="SUPFAM" id="SSF48498">
    <property type="entry name" value="Tetracyclin repressor-like, C-terminal domain"/>
    <property type="match status" value="1"/>
</dbReference>
<keyword evidence="7" id="KW-1185">Reference proteome</keyword>
<dbReference type="PANTHER" id="PTHR47506">
    <property type="entry name" value="TRANSCRIPTIONAL REGULATORY PROTEIN"/>
    <property type="match status" value="1"/>
</dbReference>
<dbReference type="PROSITE" id="PS50977">
    <property type="entry name" value="HTH_TETR_2"/>
    <property type="match status" value="1"/>
</dbReference>
<dbReference type="PANTHER" id="PTHR47506:SF6">
    <property type="entry name" value="HTH-TYPE TRANSCRIPTIONAL REPRESSOR NEMR"/>
    <property type="match status" value="1"/>
</dbReference>
<evidence type="ECO:0000259" key="5">
    <source>
        <dbReference type="PROSITE" id="PS50977"/>
    </source>
</evidence>
<sequence length="237" mass="25717">MARTLDPQAHRRKREAILDVLEHLIVTRGYDRVTIADILGAAGISKGAFYHYFQAKDDVLTALLERRLRAWEVALAPIVERPGPALDRLRAFLATLSGAKSADREFLVEAAAPVLAESNAIVAARLRREGAARLTPLVTRVLTDARDEGSITQDDPAALADIVITLVQDLADRSGRAILAIMQGSAGPDDLRRTVTAHVGALQRVLALDHGELDFVTGPDIEAWASAAARRRVPEEK</sequence>
<dbReference type="PROSITE" id="PS01081">
    <property type="entry name" value="HTH_TETR_1"/>
    <property type="match status" value="1"/>
</dbReference>
<dbReference type="PRINTS" id="PR00455">
    <property type="entry name" value="HTHTETR"/>
</dbReference>
<dbReference type="EMBL" id="SMNA01000006">
    <property type="protein sequence ID" value="TDE92685.1"/>
    <property type="molecule type" value="Genomic_DNA"/>
</dbReference>
<dbReference type="InterPro" id="IPR023772">
    <property type="entry name" value="DNA-bd_HTH_TetR-type_CS"/>
</dbReference>
<keyword evidence="2 4" id="KW-0238">DNA-binding</keyword>
<proteinExistence type="predicted"/>
<accession>A0ABY2E254</accession>